<dbReference type="SUPFAM" id="SSF88946">
    <property type="entry name" value="Sigma2 domain of RNA polymerase sigma factors"/>
    <property type="match status" value="1"/>
</dbReference>
<feature type="compositionally biased region" description="Low complexity" evidence="5">
    <location>
        <begin position="156"/>
        <end position="170"/>
    </location>
</feature>
<evidence type="ECO:0000256" key="5">
    <source>
        <dbReference type="SAM" id="MobiDB-lite"/>
    </source>
</evidence>
<dbReference type="Gene3D" id="1.20.120.1810">
    <property type="match status" value="1"/>
</dbReference>
<keyword evidence="3" id="KW-0238">DNA-binding</keyword>
<dbReference type="NCBIfam" id="TIGR02937">
    <property type="entry name" value="sigma70-ECF"/>
    <property type="match status" value="1"/>
</dbReference>
<gene>
    <name evidence="7" type="ORF">FSW04_24455</name>
</gene>
<dbReference type="OrthoDB" id="9804285at2"/>
<dbReference type="AlphaFoldDB" id="A0A5B8UDY8"/>
<dbReference type="GO" id="GO:0006352">
    <property type="term" value="P:DNA-templated transcription initiation"/>
    <property type="evidence" value="ECO:0007669"/>
    <property type="project" value="InterPro"/>
</dbReference>
<accession>A0A5B8UDY8</accession>
<reference evidence="7 8" key="1">
    <citation type="journal article" date="2018" name="J. Microbiol.">
        <title>Baekduia soli gen. nov., sp. nov., a novel bacterium isolated from the soil of Baekdu Mountain and proposal of a novel family name, Baekduiaceae fam. nov.</title>
        <authorList>
            <person name="An D.S."/>
            <person name="Siddiqi M.Z."/>
            <person name="Kim K.H."/>
            <person name="Yu H.S."/>
            <person name="Im W.T."/>
        </authorList>
    </citation>
    <scope>NUCLEOTIDE SEQUENCE [LARGE SCALE GENOMIC DNA]</scope>
    <source>
        <strain evidence="7 8">BR7-21</strain>
    </source>
</reference>
<dbReference type="Proteomes" id="UP000321805">
    <property type="component" value="Chromosome"/>
</dbReference>
<dbReference type="GO" id="GO:0003677">
    <property type="term" value="F:DNA binding"/>
    <property type="evidence" value="ECO:0007669"/>
    <property type="project" value="UniProtKB-KW"/>
</dbReference>
<name>A0A5B8UDY8_9ACTN</name>
<evidence type="ECO:0000313" key="8">
    <source>
        <dbReference type="Proteomes" id="UP000321805"/>
    </source>
</evidence>
<keyword evidence="4" id="KW-0804">Transcription</keyword>
<organism evidence="7 8">
    <name type="scientific">Baekduia soli</name>
    <dbReference type="NCBI Taxonomy" id="496014"/>
    <lineage>
        <taxon>Bacteria</taxon>
        <taxon>Bacillati</taxon>
        <taxon>Actinomycetota</taxon>
        <taxon>Thermoleophilia</taxon>
        <taxon>Solirubrobacterales</taxon>
        <taxon>Baekduiaceae</taxon>
        <taxon>Baekduia</taxon>
    </lineage>
</organism>
<dbReference type="PANTHER" id="PTHR30385">
    <property type="entry name" value="SIGMA FACTOR F FLAGELLAR"/>
    <property type="match status" value="1"/>
</dbReference>
<evidence type="ECO:0000256" key="3">
    <source>
        <dbReference type="ARBA" id="ARBA00023125"/>
    </source>
</evidence>
<keyword evidence="1" id="KW-0805">Transcription regulation</keyword>
<evidence type="ECO:0000256" key="4">
    <source>
        <dbReference type="ARBA" id="ARBA00023163"/>
    </source>
</evidence>
<evidence type="ECO:0000313" key="7">
    <source>
        <dbReference type="EMBL" id="QEC50891.1"/>
    </source>
</evidence>
<dbReference type="PANTHER" id="PTHR30385:SF4">
    <property type="entry name" value="RNA POLYMERASE SIGMA-E FACTOR"/>
    <property type="match status" value="1"/>
</dbReference>
<sequence length="227" mass="25055">MPNARPRTPVSSDGERLLRRFARTRDRATRDRIVVRYLPMARFAACQFASGPEPFDDLFQVAAVGLLKAIDRYDPANGAAFSSYALPTMSGELRRHFRDRGWAVRPPRGLQERALRVERMAQQLQADGRGAVTVDDIARALACSPPTSGRRTRPSTLGTPTHCRPTTTRRSQATPLTGLTARSMTASDTSRTRPPWRRSQPRRSRAVNETSCDSASTTTSLSTTSPG</sequence>
<dbReference type="Pfam" id="PF04542">
    <property type="entry name" value="Sigma70_r2"/>
    <property type="match status" value="1"/>
</dbReference>
<evidence type="ECO:0000256" key="1">
    <source>
        <dbReference type="ARBA" id="ARBA00023015"/>
    </source>
</evidence>
<feature type="domain" description="RNA polymerase sigma-70 region 2" evidence="6">
    <location>
        <begin position="34"/>
        <end position="102"/>
    </location>
</feature>
<feature type="compositionally biased region" description="Polar residues" evidence="5">
    <location>
        <begin position="171"/>
        <end position="189"/>
    </location>
</feature>
<dbReference type="InterPro" id="IPR013325">
    <property type="entry name" value="RNA_pol_sigma_r2"/>
</dbReference>
<feature type="region of interest" description="Disordered" evidence="5">
    <location>
        <begin position="143"/>
        <end position="227"/>
    </location>
</feature>
<evidence type="ECO:0000256" key="2">
    <source>
        <dbReference type="ARBA" id="ARBA00023082"/>
    </source>
</evidence>
<keyword evidence="2" id="KW-0731">Sigma factor</keyword>
<protein>
    <submittedName>
        <fullName evidence="7">Sigma-70 family RNA polymerase sigma factor</fullName>
    </submittedName>
</protein>
<dbReference type="InterPro" id="IPR014284">
    <property type="entry name" value="RNA_pol_sigma-70_dom"/>
</dbReference>
<evidence type="ECO:0000259" key="6">
    <source>
        <dbReference type="Pfam" id="PF04542"/>
    </source>
</evidence>
<keyword evidence="8" id="KW-1185">Reference proteome</keyword>
<feature type="compositionally biased region" description="Low complexity" evidence="5">
    <location>
        <begin position="210"/>
        <end position="227"/>
    </location>
</feature>
<proteinExistence type="predicted"/>
<dbReference type="KEGG" id="bsol:FSW04_24455"/>
<dbReference type="InterPro" id="IPR007627">
    <property type="entry name" value="RNA_pol_sigma70_r2"/>
</dbReference>
<dbReference type="EMBL" id="CP042430">
    <property type="protein sequence ID" value="QEC50891.1"/>
    <property type="molecule type" value="Genomic_DNA"/>
</dbReference>
<dbReference type="GO" id="GO:0016987">
    <property type="term" value="F:sigma factor activity"/>
    <property type="evidence" value="ECO:0007669"/>
    <property type="project" value="UniProtKB-KW"/>
</dbReference>
<feature type="compositionally biased region" description="Basic residues" evidence="5">
    <location>
        <begin position="194"/>
        <end position="205"/>
    </location>
</feature>